<evidence type="ECO:0000256" key="1">
    <source>
        <dbReference type="SAM" id="Phobius"/>
    </source>
</evidence>
<dbReference type="Proteomes" id="UP000202922">
    <property type="component" value="Unassembled WGS sequence"/>
</dbReference>
<reference evidence="3" key="1">
    <citation type="submission" date="2017-05" db="EMBL/GenBank/DDBJ databases">
        <authorList>
            <person name="Rodrigo-Torres L."/>
            <person name="Arahal R. D."/>
            <person name="Lucena T."/>
        </authorList>
    </citation>
    <scope>NUCLEOTIDE SEQUENCE [LARGE SCALE GENOMIC DNA]</scope>
    <source>
        <strain evidence="3">CECT 8621</strain>
    </source>
</reference>
<dbReference type="EMBL" id="FXYE01000002">
    <property type="protein sequence ID" value="SMX43533.1"/>
    <property type="molecule type" value="Genomic_DNA"/>
</dbReference>
<feature type="transmembrane region" description="Helical" evidence="1">
    <location>
        <begin position="37"/>
        <end position="55"/>
    </location>
</feature>
<keyword evidence="1" id="KW-1133">Transmembrane helix</keyword>
<evidence type="ECO:0000313" key="3">
    <source>
        <dbReference type="Proteomes" id="UP000202922"/>
    </source>
</evidence>
<gene>
    <name evidence="2" type="ORF">COL8621_02325</name>
</gene>
<protein>
    <submittedName>
        <fullName evidence="2">Uncharacterized protein</fullName>
    </submittedName>
</protein>
<organism evidence="2 3">
    <name type="scientific">Actibacterium lipolyticum</name>
    <dbReference type="NCBI Taxonomy" id="1524263"/>
    <lineage>
        <taxon>Bacteria</taxon>
        <taxon>Pseudomonadati</taxon>
        <taxon>Pseudomonadota</taxon>
        <taxon>Alphaproteobacteria</taxon>
        <taxon>Rhodobacterales</taxon>
        <taxon>Roseobacteraceae</taxon>
        <taxon>Actibacterium</taxon>
    </lineage>
</organism>
<keyword evidence="3" id="KW-1185">Reference proteome</keyword>
<feature type="transmembrane region" description="Helical" evidence="1">
    <location>
        <begin position="12"/>
        <end position="31"/>
    </location>
</feature>
<dbReference type="RefSeq" id="WP_093967491.1">
    <property type="nucleotide sequence ID" value="NZ_FXYE01000002.1"/>
</dbReference>
<accession>A0A238KLA5</accession>
<name>A0A238KLA5_9RHOB</name>
<keyword evidence="1" id="KW-0472">Membrane</keyword>
<keyword evidence="1" id="KW-0812">Transmembrane</keyword>
<dbReference type="AlphaFoldDB" id="A0A238KLA5"/>
<sequence>MQDHGLKKAPNYTNAALVMAFVNLFPALIVIWGFYGYGAALGVGLALHLTLNIWAKRRG</sequence>
<evidence type="ECO:0000313" key="2">
    <source>
        <dbReference type="EMBL" id="SMX43533.1"/>
    </source>
</evidence>
<proteinExistence type="predicted"/>
<dbReference type="OrthoDB" id="7875256at2"/>